<dbReference type="InterPro" id="IPR043128">
    <property type="entry name" value="Rev_trsase/Diguanyl_cyclase"/>
</dbReference>
<protein>
    <submittedName>
        <fullName evidence="3">DNA polymerase IV</fullName>
        <ecNumber evidence="3">2.7.7.7</ecNumber>
    </submittedName>
</protein>
<dbReference type="Gene3D" id="3.30.70.270">
    <property type="match status" value="1"/>
</dbReference>
<dbReference type="InterPro" id="IPR043502">
    <property type="entry name" value="DNA/RNA_pol_sf"/>
</dbReference>
<dbReference type="AlphaFoldDB" id="A0A857N5J1"/>
<dbReference type="Gene3D" id="3.30.1490.100">
    <property type="entry name" value="DNA polymerase, Y-family, little finger domain"/>
    <property type="match status" value="1"/>
</dbReference>
<name>A0A857N5J1_9BACT</name>
<dbReference type="KEGG" id="caqa:MICH65_0416"/>
<dbReference type="GO" id="GO:0003684">
    <property type="term" value="F:damaged DNA binding"/>
    <property type="evidence" value="ECO:0007669"/>
    <property type="project" value="InterPro"/>
</dbReference>
<dbReference type="InterPro" id="IPR050116">
    <property type="entry name" value="DNA_polymerase-Y"/>
</dbReference>
<dbReference type="InterPro" id="IPR001126">
    <property type="entry name" value="UmuC"/>
</dbReference>
<dbReference type="Gene3D" id="3.40.1170.60">
    <property type="match status" value="1"/>
</dbReference>
<dbReference type="RefSeq" id="WP_161931780.1">
    <property type="nucleotide sequence ID" value="NZ_CP047901.1"/>
</dbReference>
<evidence type="ECO:0000259" key="2">
    <source>
        <dbReference type="PROSITE" id="PS50173"/>
    </source>
</evidence>
<evidence type="ECO:0000256" key="1">
    <source>
        <dbReference type="ARBA" id="ARBA00010945"/>
    </source>
</evidence>
<dbReference type="GO" id="GO:0005829">
    <property type="term" value="C:cytosol"/>
    <property type="evidence" value="ECO:0007669"/>
    <property type="project" value="TreeGrafter"/>
</dbReference>
<keyword evidence="4" id="KW-1185">Reference proteome</keyword>
<dbReference type="GO" id="GO:0003887">
    <property type="term" value="F:DNA-directed DNA polymerase activity"/>
    <property type="evidence" value="ECO:0007669"/>
    <property type="project" value="UniProtKB-EC"/>
</dbReference>
<dbReference type="InterPro" id="IPR017961">
    <property type="entry name" value="DNA_pol_Y-fam_little_finger"/>
</dbReference>
<dbReference type="PROSITE" id="PS50173">
    <property type="entry name" value="UMUC"/>
    <property type="match status" value="1"/>
</dbReference>
<organism evidence="3 4">
    <name type="scientific">Candidatus Chazhemtobacterium aquaticus</name>
    <dbReference type="NCBI Taxonomy" id="2715735"/>
    <lineage>
        <taxon>Bacteria</taxon>
        <taxon>Candidatus Chazhemtobacteraceae</taxon>
        <taxon>Candidatus Chazhemtobacterium</taxon>
    </lineage>
</organism>
<dbReference type="SUPFAM" id="SSF56672">
    <property type="entry name" value="DNA/RNA polymerases"/>
    <property type="match status" value="1"/>
</dbReference>
<proteinExistence type="inferred from homology"/>
<dbReference type="Proteomes" id="UP000463983">
    <property type="component" value="Chromosome"/>
</dbReference>
<dbReference type="PANTHER" id="PTHR11076:SF33">
    <property type="entry name" value="DNA POLYMERASE KAPPA"/>
    <property type="match status" value="1"/>
</dbReference>
<gene>
    <name evidence="3" type="ORF">MICH65_0416</name>
</gene>
<dbReference type="GO" id="GO:0009432">
    <property type="term" value="P:SOS response"/>
    <property type="evidence" value="ECO:0007669"/>
    <property type="project" value="TreeGrafter"/>
</dbReference>
<comment type="similarity">
    <text evidence="1">Belongs to the DNA polymerase type-Y family.</text>
</comment>
<keyword evidence="3" id="KW-0548">Nucleotidyltransferase</keyword>
<dbReference type="PANTHER" id="PTHR11076">
    <property type="entry name" value="DNA REPAIR POLYMERASE UMUC / TRANSFERASE FAMILY MEMBER"/>
    <property type="match status" value="1"/>
</dbReference>
<dbReference type="GO" id="GO:0006281">
    <property type="term" value="P:DNA repair"/>
    <property type="evidence" value="ECO:0007669"/>
    <property type="project" value="InterPro"/>
</dbReference>
<dbReference type="EC" id="2.7.7.7" evidence="3"/>
<evidence type="ECO:0000313" key="3">
    <source>
        <dbReference type="EMBL" id="QHO63397.1"/>
    </source>
</evidence>
<feature type="domain" description="UmuC" evidence="2">
    <location>
        <begin position="16"/>
        <end position="196"/>
    </location>
</feature>
<dbReference type="Pfam" id="PF00817">
    <property type="entry name" value="IMS"/>
    <property type="match status" value="1"/>
</dbReference>
<dbReference type="EMBL" id="CP047901">
    <property type="protein sequence ID" value="QHO63397.1"/>
    <property type="molecule type" value="Genomic_DNA"/>
</dbReference>
<evidence type="ECO:0000313" key="4">
    <source>
        <dbReference type="Proteomes" id="UP000463983"/>
    </source>
</evidence>
<sequence>MIQPPNLPFNPKPASILHLDINSCFATIEQQANPLLRHRPIAVAAYNQPSCCIIAPSIEAKRLGIKVGTRVGQAKAICPNITILEPDPDKYRFIHHQLKNLLDSYATLVTPKSIDEFALDFSDQPSIDLPKISLEIKQRIKQIGEYITVSIGLGPSRFLAKTAAGLHKPDGLDQITIHNFYSIYNQLKLTDLNGINLKNQARLNLVGIYSVLDFYNASYHRLFSAFRSVLAQYWFTRLRGYEVDDRQFDRKSFGHSYVLPRPLTKDKTLPIIQKLTHKAALRLRRAGFQTQSLSLGFLYTDHSSWHQQHRLPQPLFNTSRIFKQLIHLSSSSPNKPIKTIFISLQSLVSQDYHQLSLFQDSLKDHRLTHATDLINHGWGDFTITPARMLTASQAALDRIAFGQDLLRNHP</sequence>
<keyword evidence="3" id="KW-0808">Transferase</keyword>
<dbReference type="GO" id="GO:0042276">
    <property type="term" value="P:error-prone translesion synthesis"/>
    <property type="evidence" value="ECO:0007669"/>
    <property type="project" value="TreeGrafter"/>
</dbReference>
<dbReference type="Pfam" id="PF11799">
    <property type="entry name" value="IMS_C"/>
    <property type="match status" value="1"/>
</dbReference>
<accession>A0A857N5J1</accession>
<reference evidence="4" key="1">
    <citation type="journal article" date="2020" name="Microorganisms">
        <title>Complete Genome of a Member of a New Bacterial Lineage in the Microgenomates Group Reveals an Unusual Nucleotide Composition Disparity Between Two Strands of DNA and Limited Metabolic Potential.</title>
        <authorList>
            <person name="Kadnikov V.V."/>
            <person name="Mardanov A.V."/>
            <person name="Beletsky A.V."/>
            <person name="Karnachuk O.V."/>
            <person name="Ravin N.V."/>
        </authorList>
    </citation>
    <scope>NUCLEOTIDE SEQUENCE [LARGE SCALE GENOMIC DNA]</scope>
</reference>
<dbReference type="SUPFAM" id="SSF100879">
    <property type="entry name" value="Lesion bypass DNA polymerase (Y-family), little finger domain"/>
    <property type="match status" value="1"/>
</dbReference>
<dbReference type="InterPro" id="IPR036775">
    <property type="entry name" value="DNA_pol_Y-fam_lit_finger_sf"/>
</dbReference>